<sequence length="328" mass="37761">ELRISKFRCIWTLKNFSKRGQNRVYSPNFFVQADCNLKLKIIAYPKGCDKECKDYLSLYLNLVSSNKSGVPVKMRLALLNAENKEINKLECETALTTGKNWGYPRFVKREYLLNESNKLLKDDNLKISCKVTMLPEQISGQSDIIKQVQVPKCSLPDDLEKLFESQKFCDVTLSVGEQEFLAHKGILTSRSSVFAAMFEHEMEEKKQNLVTITDIDHDVLKDMLIFIYTGKADNLIKMASDLLIAADKYGLERLKAMCEEELCKKLCVENATENLIFADVHSAKQLKEQAIEFIKKHVKQIIETTEWNTKMLEYPHLLVEVFRALVVE</sequence>
<dbReference type="Pfam" id="PF22486">
    <property type="entry name" value="MATH_2"/>
    <property type="match status" value="1"/>
</dbReference>
<dbReference type="AlphaFoldDB" id="A0A023F6K5"/>
<evidence type="ECO:0000259" key="2">
    <source>
        <dbReference type="PROSITE" id="PS50144"/>
    </source>
</evidence>
<dbReference type="InterPro" id="IPR002083">
    <property type="entry name" value="MATH/TRAF_dom"/>
</dbReference>
<dbReference type="EMBL" id="GBBI01001731">
    <property type="protein sequence ID" value="JAC16981.1"/>
    <property type="molecule type" value="mRNA"/>
</dbReference>
<dbReference type="PANTHER" id="PTHR24413">
    <property type="entry name" value="SPECKLE-TYPE POZ PROTEIN"/>
    <property type="match status" value="1"/>
</dbReference>
<feature type="non-terminal residue" evidence="3">
    <location>
        <position position="1"/>
    </location>
</feature>
<dbReference type="Gene3D" id="2.60.210.10">
    <property type="entry name" value="Apoptosis, Tumor Necrosis Factor Receptor Associated Protein 2, Chain A"/>
    <property type="match status" value="1"/>
</dbReference>
<proteinExistence type="evidence at transcript level"/>
<evidence type="ECO:0000259" key="1">
    <source>
        <dbReference type="PROSITE" id="PS50097"/>
    </source>
</evidence>
<dbReference type="SMART" id="SM00225">
    <property type="entry name" value="BTB"/>
    <property type="match status" value="1"/>
</dbReference>
<dbReference type="Gene3D" id="1.25.40.420">
    <property type="match status" value="1"/>
</dbReference>
<evidence type="ECO:0000313" key="3">
    <source>
        <dbReference type="EMBL" id="JAC16981.1"/>
    </source>
</evidence>
<protein>
    <submittedName>
        <fullName evidence="3">Uncharacterized protein</fullName>
    </submittedName>
</protein>
<dbReference type="GO" id="GO:0030163">
    <property type="term" value="P:protein catabolic process"/>
    <property type="evidence" value="ECO:0007669"/>
    <property type="project" value="UniProtKB-ARBA"/>
</dbReference>
<dbReference type="SMART" id="SM00061">
    <property type="entry name" value="MATH"/>
    <property type="match status" value="1"/>
</dbReference>
<dbReference type="PROSITE" id="PS50144">
    <property type="entry name" value="MATH"/>
    <property type="match status" value="1"/>
</dbReference>
<dbReference type="SUPFAM" id="SSF54695">
    <property type="entry name" value="POZ domain"/>
    <property type="match status" value="1"/>
</dbReference>
<accession>A0A023F6K5</accession>
<dbReference type="InterPro" id="IPR008974">
    <property type="entry name" value="TRAF-like"/>
</dbReference>
<dbReference type="PROSITE" id="PS50097">
    <property type="entry name" value="BTB"/>
    <property type="match status" value="1"/>
</dbReference>
<feature type="domain" description="BTB" evidence="1">
    <location>
        <begin position="169"/>
        <end position="231"/>
    </location>
</feature>
<dbReference type="FunFam" id="3.30.710.10:FF:000159">
    <property type="entry name" value="Speckle-type POZ protein B"/>
    <property type="match status" value="1"/>
</dbReference>
<dbReference type="InterPro" id="IPR011333">
    <property type="entry name" value="SKP1/BTB/POZ_sf"/>
</dbReference>
<reference evidence="3" key="1">
    <citation type="journal article" date="2014" name="PLoS Negl. Trop. Dis.">
        <title>An updated insight into the Sialotranscriptome of Triatoma infestans: developmental stage and geographic variations.</title>
        <authorList>
            <person name="Schwarz A."/>
            <person name="Medrano-Mercado N."/>
            <person name="Schaub G.A."/>
            <person name="Struchiner C.J."/>
            <person name="Bargues M.D."/>
            <person name="Levy M.Z."/>
            <person name="Ribeiro J.M."/>
        </authorList>
    </citation>
    <scope>NUCLEOTIDE SEQUENCE</scope>
    <source>
        <strain evidence="3">Chile</strain>
        <tissue evidence="3">Salivary glands</tissue>
    </source>
</reference>
<dbReference type="SUPFAM" id="SSF49599">
    <property type="entry name" value="TRAF domain-like"/>
    <property type="match status" value="1"/>
</dbReference>
<dbReference type="Gene3D" id="3.30.710.10">
    <property type="entry name" value="Potassium Channel Kv1.1, Chain A"/>
    <property type="match status" value="1"/>
</dbReference>
<name>A0A023F6K5_TRIIF</name>
<organism evidence="3">
    <name type="scientific">Triatoma infestans</name>
    <name type="common">Assassin bug</name>
    <dbReference type="NCBI Taxonomy" id="30076"/>
    <lineage>
        <taxon>Eukaryota</taxon>
        <taxon>Metazoa</taxon>
        <taxon>Ecdysozoa</taxon>
        <taxon>Arthropoda</taxon>
        <taxon>Hexapoda</taxon>
        <taxon>Insecta</taxon>
        <taxon>Pterygota</taxon>
        <taxon>Neoptera</taxon>
        <taxon>Paraneoptera</taxon>
        <taxon>Hemiptera</taxon>
        <taxon>Heteroptera</taxon>
        <taxon>Panheteroptera</taxon>
        <taxon>Cimicomorpha</taxon>
        <taxon>Reduviidae</taxon>
        <taxon>Triatominae</taxon>
        <taxon>Triatoma</taxon>
    </lineage>
</organism>
<feature type="domain" description="MATH" evidence="2">
    <location>
        <begin position="6"/>
        <end position="131"/>
    </location>
</feature>
<dbReference type="InterPro" id="IPR000210">
    <property type="entry name" value="BTB/POZ_dom"/>
</dbReference>
<dbReference type="Pfam" id="PF00651">
    <property type="entry name" value="BTB"/>
    <property type="match status" value="1"/>
</dbReference>